<dbReference type="InterPro" id="IPR036388">
    <property type="entry name" value="WH-like_DNA-bd_sf"/>
</dbReference>
<keyword evidence="3" id="KW-1185">Reference proteome</keyword>
<feature type="region of interest" description="Disordered" evidence="1">
    <location>
        <begin position="157"/>
        <end position="203"/>
    </location>
</feature>
<dbReference type="Proteomes" id="UP000204143">
    <property type="component" value="Segment"/>
</dbReference>
<proteinExistence type="predicted"/>
<organism evidence="2 3">
    <name type="scientific">Haloarcula californiae tailed virus 2</name>
    <dbReference type="NCBI Taxonomy" id="1273747"/>
    <lineage>
        <taxon>Viruses</taxon>
        <taxon>Duplodnaviria</taxon>
        <taxon>Heunggongvirae</taxon>
        <taxon>Uroviricota</taxon>
        <taxon>Caudoviricetes</taxon>
        <taxon>Saparoviridae</taxon>
        <taxon>Samsavirus</taxon>
        <taxon>Samsavirus crystalli</taxon>
        <taxon>Samsavirus HCTV2</taxon>
    </lineage>
</organism>
<dbReference type="EMBL" id="KC292028">
    <property type="protein sequence ID" value="AGM11790.1"/>
    <property type="molecule type" value="Genomic_DNA"/>
</dbReference>
<protein>
    <recommendedName>
        <fullName evidence="4">HTH domain-containing protein</fullName>
    </recommendedName>
</protein>
<sequence>MGKNDPDYYQVDVPQQKDPTDYTYVERRAEILGLILERGSPHGVKQARLAERYDVSESQISQDMDRLRSHVENHLGRSAKMTTRALYQKTIQNLQEQGEYREAFEVAMEWNKWLQDIGKQETEPERHEISGELSSEHTEKKMLVGVDLTSFPDVDTSRMVGVDMRDEPPEMEDAASIDLGEPGDGGANPRGNGDTSRAGGGDS</sequence>
<name>R4TA26_9CAUD</name>
<dbReference type="KEGG" id="vg:16193664"/>
<dbReference type="RefSeq" id="YP_008058377.1">
    <property type="nucleotide sequence ID" value="NC_021319.1"/>
</dbReference>
<dbReference type="OrthoDB" id="27167at10239"/>
<gene>
    <name evidence="2" type="primary">15</name>
    <name evidence="2" type="ORF">HCTV2_15</name>
</gene>
<dbReference type="Gene3D" id="1.10.10.10">
    <property type="entry name" value="Winged helix-like DNA-binding domain superfamily/Winged helix DNA-binding domain"/>
    <property type="match status" value="1"/>
</dbReference>
<evidence type="ECO:0008006" key="4">
    <source>
        <dbReference type="Google" id="ProtNLM"/>
    </source>
</evidence>
<reference evidence="2 3" key="1">
    <citation type="submission" date="2012-12" db="EMBL/GenBank/DDBJ databases">
        <authorList>
            <person name="Sencilo A."/>
            <person name="Jacobs-Sera D."/>
            <person name="Russell D.A."/>
            <person name="Ko C."/>
            <person name="Bowman C.A."/>
            <person name="Atanasova N."/>
            <person name="Osterlund E."/>
            <person name="Oksanen H.M."/>
            <person name="Bamford D.H."/>
            <person name="Hatfull G.F."/>
            <person name="Roine E."/>
            <person name="Hendrix R.W."/>
        </authorList>
    </citation>
    <scope>NUCLEOTIDE SEQUENCE [LARGE SCALE GENOMIC DNA]</scope>
</reference>
<evidence type="ECO:0000313" key="3">
    <source>
        <dbReference type="Proteomes" id="UP000204143"/>
    </source>
</evidence>
<evidence type="ECO:0000256" key="1">
    <source>
        <dbReference type="SAM" id="MobiDB-lite"/>
    </source>
</evidence>
<dbReference type="GeneID" id="16193664"/>
<evidence type="ECO:0000313" key="2">
    <source>
        <dbReference type="EMBL" id="AGM11790.1"/>
    </source>
</evidence>
<accession>R4TA26</accession>